<keyword evidence="13" id="KW-1185">Reference proteome</keyword>
<dbReference type="SMART" id="SM01049">
    <property type="entry name" value="Cache_2"/>
    <property type="match status" value="1"/>
</dbReference>
<dbReference type="InterPro" id="IPR004089">
    <property type="entry name" value="MCPsignal_dom"/>
</dbReference>
<dbReference type="Pfam" id="PF08269">
    <property type="entry name" value="dCache_2"/>
    <property type="match status" value="1"/>
</dbReference>
<dbReference type="HOGENOM" id="CLU_000445_107_21_4"/>
<proteinExistence type="inferred from homology"/>
<dbReference type="InterPro" id="IPR004090">
    <property type="entry name" value="Chemotax_Me-accpt_rcpt"/>
</dbReference>
<dbReference type="RefSeq" id="WP_009205329.1">
    <property type="nucleotide sequence ID" value="NC_022357.1"/>
</dbReference>
<feature type="domain" description="Methyl-accepting transducer" evidence="10">
    <location>
        <begin position="298"/>
        <end position="534"/>
    </location>
</feature>
<evidence type="ECO:0000256" key="5">
    <source>
        <dbReference type="ARBA" id="ARBA00023136"/>
    </source>
</evidence>
<dbReference type="Proteomes" id="UP000015559">
    <property type="component" value="Chromosome"/>
</dbReference>
<dbReference type="SUPFAM" id="SSF58104">
    <property type="entry name" value="Methyl-accepting chemotaxis protein (MCP) signaling domain"/>
    <property type="match status" value="1"/>
</dbReference>
<protein>
    <submittedName>
        <fullName evidence="12">Chemotaxis sensory transducer</fullName>
    </submittedName>
</protein>
<evidence type="ECO:0000256" key="7">
    <source>
        <dbReference type="ARBA" id="ARBA00029447"/>
    </source>
</evidence>
<dbReference type="PANTHER" id="PTHR32089">
    <property type="entry name" value="METHYL-ACCEPTING CHEMOTAXIS PROTEIN MCPB"/>
    <property type="match status" value="1"/>
</dbReference>
<evidence type="ECO:0000256" key="8">
    <source>
        <dbReference type="PROSITE-ProRule" id="PRU00284"/>
    </source>
</evidence>
<dbReference type="PRINTS" id="PR00260">
    <property type="entry name" value="CHEMTRNSDUCR"/>
</dbReference>
<dbReference type="PANTHER" id="PTHR32089:SF119">
    <property type="entry name" value="METHYL-ACCEPTING CHEMOTAXIS PROTEIN CTPL"/>
    <property type="match status" value="1"/>
</dbReference>
<reference evidence="12 13" key="1">
    <citation type="journal article" date="2012" name="Appl. Environ. Microbiol.">
        <title>Draft genome sequence of a psychrotolerant sulfur-oxidizing bacterium, Sulfuricella denitrificans skB26, and proteomic insights into cold adaptation.</title>
        <authorList>
            <person name="Watanabe T."/>
            <person name="Kojima H."/>
            <person name="Fukui M."/>
        </authorList>
    </citation>
    <scope>NUCLEOTIDE SEQUENCE [LARGE SCALE GENOMIC DNA]</scope>
    <source>
        <strain evidence="13">skB26</strain>
    </source>
</reference>
<keyword evidence="5 9" id="KW-0472">Membrane</keyword>
<dbReference type="Pfam" id="PF00672">
    <property type="entry name" value="HAMP"/>
    <property type="match status" value="1"/>
</dbReference>
<comment type="similarity">
    <text evidence="7">Belongs to the methyl-accepting chemotaxis (MCP) protein family.</text>
</comment>
<comment type="subcellular location">
    <subcellularLocation>
        <location evidence="1">Cell membrane</location>
        <topology evidence="1">Multi-pass membrane protein</topology>
    </subcellularLocation>
</comment>
<evidence type="ECO:0000313" key="13">
    <source>
        <dbReference type="Proteomes" id="UP000015559"/>
    </source>
</evidence>
<dbReference type="Gene3D" id="1.10.287.950">
    <property type="entry name" value="Methyl-accepting chemotaxis protein"/>
    <property type="match status" value="1"/>
</dbReference>
<feature type="domain" description="HAMP" evidence="11">
    <location>
        <begin position="240"/>
        <end position="293"/>
    </location>
</feature>
<keyword evidence="4 9" id="KW-1133">Transmembrane helix</keyword>
<dbReference type="GO" id="GO:0007165">
    <property type="term" value="P:signal transduction"/>
    <property type="evidence" value="ECO:0007669"/>
    <property type="project" value="UniProtKB-KW"/>
</dbReference>
<dbReference type="KEGG" id="sdr:SCD_n02323"/>
<dbReference type="CDD" id="cd11386">
    <property type="entry name" value="MCP_signal"/>
    <property type="match status" value="1"/>
</dbReference>
<keyword evidence="6 8" id="KW-0807">Transducer</keyword>
<gene>
    <name evidence="12" type="ORF">SCD_n02323</name>
</gene>
<evidence type="ECO:0000259" key="10">
    <source>
        <dbReference type="PROSITE" id="PS50111"/>
    </source>
</evidence>
<evidence type="ECO:0000256" key="4">
    <source>
        <dbReference type="ARBA" id="ARBA00022989"/>
    </source>
</evidence>
<dbReference type="Gene3D" id="3.30.450.20">
    <property type="entry name" value="PAS domain"/>
    <property type="match status" value="1"/>
</dbReference>
<feature type="transmembrane region" description="Helical" evidence="9">
    <location>
        <begin position="12"/>
        <end position="34"/>
    </location>
</feature>
<evidence type="ECO:0000256" key="6">
    <source>
        <dbReference type="ARBA" id="ARBA00023224"/>
    </source>
</evidence>
<keyword evidence="2" id="KW-1003">Cell membrane</keyword>
<evidence type="ECO:0000313" key="12">
    <source>
        <dbReference type="EMBL" id="BAN36131.1"/>
    </source>
</evidence>
<dbReference type="eggNOG" id="COG0840">
    <property type="taxonomic scope" value="Bacteria"/>
</dbReference>
<evidence type="ECO:0000256" key="2">
    <source>
        <dbReference type="ARBA" id="ARBA00022475"/>
    </source>
</evidence>
<sequence>MSHSAAKSISIKIRLLLIMAAALTGMILIAVFALQSEKATLLEDRKVKTRHLVEGAHSLLGHFYDLQQKGVLSEDAAKDAAMKAIKALRYEQKEYFWINDFTAPIPKVLMHPTVPALDGKVADAEKFNCATSMQAGLDGSIEKTDGKKNLFAAFTEVANKGGQGYVTYNWPKPKVGGGTTTELYTKLSFVKKFDGWNWLIGSGIYLDDVDKIFWNHATWLIGIIMAIAALIGGIMVMVIRRISQSLNELGSAMDQIQTSNDLSRRVAVSANDEIGQIGHSFNQMIQSFQEIIQQVISNSRGVMQAAGKLSESSHHVAISSQSQSEATASMAAAVEEVTTSMDHVAESSQETDNIARKAGELSAQGSEVVRGAAAEMSKIADSVKQSSQFIQELGEHSAQISTIVNVIKEIADQTNLLALNAAIEAARAGEQGRGFAVVADEVRKLAERTARSTEEITAMIGSIQSGTHHAVASMQEGSTRVTEGVAMANRAGDSMSQIRDGANQVISAVSDISSALREQSAASNQVAQNVEKIARMTEENSVAANEIAGEAQHLESLAGALESAVSRFKA</sequence>
<dbReference type="PROSITE" id="PS50111">
    <property type="entry name" value="CHEMOTAXIS_TRANSDUC_2"/>
    <property type="match status" value="1"/>
</dbReference>
<evidence type="ECO:0000259" key="11">
    <source>
        <dbReference type="PROSITE" id="PS50885"/>
    </source>
</evidence>
<accession>S6AIP9</accession>
<dbReference type="SMART" id="SM00304">
    <property type="entry name" value="HAMP"/>
    <property type="match status" value="1"/>
</dbReference>
<evidence type="ECO:0000256" key="1">
    <source>
        <dbReference type="ARBA" id="ARBA00004651"/>
    </source>
</evidence>
<dbReference type="Pfam" id="PF00015">
    <property type="entry name" value="MCPsignal"/>
    <property type="match status" value="1"/>
</dbReference>
<evidence type="ECO:0000256" key="3">
    <source>
        <dbReference type="ARBA" id="ARBA00022692"/>
    </source>
</evidence>
<dbReference type="InterPro" id="IPR033480">
    <property type="entry name" value="sCache_2"/>
</dbReference>
<dbReference type="SMART" id="SM00283">
    <property type="entry name" value="MA"/>
    <property type="match status" value="1"/>
</dbReference>
<dbReference type="GO" id="GO:0004888">
    <property type="term" value="F:transmembrane signaling receptor activity"/>
    <property type="evidence" value="ECO:0007669"/>
    <property type="project" value="InterPro"/>
</dbReference>
<evidence type="ECO:0000256" key="9">
    <source>
        <dbReference type="SAM" id="Phobius"/>
    </source>
</evidence>
<dbReference type="STRING" id="1163617.SCD_n02323"/>
<dbReference type="InterPro" id="IPR004010">
    <property type="entry name" value="Double_Cache_2"/>
</dbReference>
<dbReference type="PROSITE" id="PS50885">
    <property type="entry name" value="HAMP"/>
    <property type="match status" value="1"/>
</dbReference>
<dbReference type="GO" id="GO:0006935">
    <property type="term" value="P:chemotaxis"/>
    <property type="evidence" value="ECO:0007669"/>
    <property type="project" value="InterPro"/>
</dbReference>
<dbReference type="CDD" id="cd06225">
    <property type="entry name" value="HAMP"/>
    <property type="match status" value="1"/>
</dbReference>
<name>S6AIP9_SULDS</name>
<dbReference type="AlphaFoldDB" id="S6AIP9"/>
<dbReference type="GO" id="GO:0005886">
    <property type="term" value="C:plasma membrane"/>
    <property type="evidence" value="ECO:0007669"/>
    <property type="project" value="UniProtKB-SubCell"/>
</dbReference>
<organism evidence="12 13">
    <name type="scientific">Sulfuricella denitrificans (strain DSM 22764 / NBRC 105220 / skB26)</name>
    <dbReference type="NCBI Taxonomy" id="1163617"/>
    <lineage>
        <taxon>Bacteria</taxon>
        <taxon>Pseudomonadati</taxon>
        <taxon>Pseudomonadota</taxon>
        <taxon>Betaproteobacteria</taxon>
        <taxon>Nitrosomonadales</taxon>
        <taxon>Sulfuricellaceae</taxon>
        <taxon>Sulfuricella</taxon>
    </lineage>
</organism>
<dbReference type="OrthoDB" id="5298972at2"/>
<keyword evidence="3 9" id="KW-0812">Transmembrane</keyword>
<dbReference type="FunFam" id="1.10.287.950:FF:000001">
    <property type="entry name" value="Methyl-accepting chemotaxis sensory transducer"/>
    <property type="match status" value="1"/>
</dbReference>
<feature type="transmembrane region" description="Helical" evidence="9">
    <location>
        <begin position="219"/>
        <end position="239"/>
    </location>
</feature>
<dbReference type="EMBL" id="AP013066">
    <property type="protein sequence ID" value="BAN36131.1"/>
    <property type="molecule type" value="Genomic_DNA"/>
</dbReference>
<dbReference type="InterPro" id="IPR003660">
    <property type="entry name" value="HAMP_dom"/>
</dbReference>